<dbReference type="GO" id="GO:0003824">
    <property type="term" value="F:catalytic activity"/>
    <property type="evidence" value="ECO:0007669"/>
    <property type="project" value="InterPro"/>
</dbReference>
<dbReference type="KEGG" id="mhz:Metho_1095"/>
<accession>L0KXD3</accession>
<evidence type="ECO:0000313" key="5">
    <source>
        <dbReference type="Proteomes" id="UP000010866"/>
    </source>
</evidence>
<keyword evidence="5" id="KW-1185">Reference proteome</keyword>
<proteinExistence type="inferred from homology"/>
<dbReference type="SUPFAM" id="SSF88713">
    <property type="entry name" value="Glycoside hydrolase/deacetylase"/>
    <property type="match status" value="1"/>
</dbReference>
<dbReference type="RefSeq" id="WP_015324496.1">
    <property type="nucleotide sequence ID" value="NC_019977.1"/>
</dbReference>
<dbReference type="Gene3D" id="3.20.110.20">
    <property type="match status" value="1"/>
</dbReference>
<dbReference type="HOGENOM" id="CLU_033691_0_0_2"/>
<reference evidence="5" key="1">
    <citation type="submission" date="2012-02" db="EMBL/GenBank/DDBJ databases">
        <title>Complete sequence of chromosome of Methanomethylovorans hollandica DSM 15978.</title>
        <authorList>
            <person name="Lucas S."/>
            <person name="Copeland A."/>
            <person name="Lapidus A."/>
            <person name="Glavina del Rio T."/>
            <person name="Dalin E."/>
            <person name="Tice H."/>
            <person name="Bruce D."/>
            <person name="Goodwin L."/>
            <person name="Pitluck S."/>
            <person name="Peters L."/>
            <person name="Mikhailova N."/>
            <person name="Held B."/>
            <person name="Kyrpides N."/>
            <person name="Mavromatis K."/>
            <person name="Ivanova N."/>
            <person name="Brettin T."/>
            <person name="Detter J.C."/>
            <person name="Han C."/>
            <person name="Larimer F."/>
            <person name="Land M."/>
            <person name="Hauser L."/>
            <person name="Markowitz V."/>
            <person name="Cheng J.-F."/>
            <person name="Hugenholtz P."/>
            <person name="Woyke T."/>
            <person name="Wu D."/>
            <person name="Spring S."/>
            <person name="Schroeder M."/>
            <person name="Brambilla E."/>
            <person name="Klenk H.-P."/>
            <person name="Eisen J.A."/>
        </authorList>
    </citation>
    <scope>NUCLEOTIDE SEQUENCE [LARGE SCALE GENOMIC DNA]</scope>
    <source>
        <strain evidence="5">DSM 15978 / NBRC 107637 / DMS1</strain>
    </source>
</reference>
<dbReference type="PANTHER" id="PTHR36306:SF1">
    <property type="entry name" value="ALPHA-AMYLASE-RELATED"/>
    <property type="match status" value="1"/>
</dbReference>
<dbReference type="InterPro" id="IPR004300">
    <property type="entry name" value="Glyco_hydro_57_N"/>
</dbReference>
<dbReference type="EMBL" id="CP003362">
    <property type="protein sequence ID" value="AGB49330.1"/>
    <property type="molecule type" value="Genomic_DNA"/>
</dbReference>
<organism evidence="4 5">
    <name type="scientific">Methanomethylovorans hollandica (strain DSM 15978 / NBRC 107637 / DMS1)</name>
    <dbReference type="NCBI Taxonomy" id="867904"/>
    <lineage>
        <taxon>Archaea</taxon>
        <taxon>Methanobacteriati</taxon>
        <taxon>Methanobacteriota</taxon>
        <taxon>Stenosarchaea group</taxon>
        <taxon>Methanomicrobia</taxon>
        <taxon>Methanosarcinales</taxon>
        <taxon>Methanosarcinaceae</taxon>
        <taxon>Methanomethylovorans</taxon>
    </lineage>
</organism>
<dbReference type="InterPro" id="IPR052046">
    <property type="entry name" value="GH57_Enzymes"/>
</dbReference>
<evidence type="ECO:0000256" key="2">
    <source>
        <dbReference type="ARBA" id="ARBA00023277"/>
    </source>
</evidence>
<evidence type="ECO:0000256" key="1">
    <source>
        <dbReference type="ARBA" id="ARBA00006821"/>
    </source>
</evidence>
<dbReference type="AlphaFoldDB" id="L0KXD3"/>
<dbReference type="Pfam" id="PF03065">
    <property type="entry name" value="Glyco_hydro_57"/>
    <property type="match status" value="1"/>
</dbReference>
<keyword evidence="2" id="KW-0119">Carbohydrate metabolism</keyword>
<feature type="domain" description="Glycoside hydrolase family 57 N-terminal" evidence="3">
    <location>
        <begin position="10"/>
        <end position="282"/>
    </location>
</feature>
<comment type="similarity">
    <text evidence="1">Belongs to the glycosyl hydrolase 57 family.</text>
</comment>
<evidence type="ECO:0000259" key="3">
    <source>
        <dbReference type="Pfam" id="PF03065"/>
    </source>
</evidence>
<dbReference type="GeneID" id="14406904"/>
<evidence type="ECO:0000313" key="4">
    <source>
        <dbReference type="EMBL" id="AGB49330.1"/>
    </source>
</evidence>
<dbReference type="STRING" id="867904.Metho_1095"/>
<gene>
    <name evidence="4" type="ordered locus">Metho_1095</name>
</gene>
<sequence>MESVCVCVDLHLPYHLKWYWSAEGYRRPEITTYFDQERVFTDFQRMAADIGRTNRVLERSIDNGAAYTLNLSGTFLDQCSWDPGVLDSFRDLADTGNVAFAASTYYHSLSALYPDLTDFKEQVWMHMEKISELFGIVPSTFVNPELLISGNIGGLLKKLGLKCMIAEGAKNLLREDVPNNVYSDDIPTLLRHIDLSEDVSRRFSDRSWDGSPLIADKFASWVEHIEGDVVTLYLDYGTIPWNESKAGGMFQFLTDLPLSLEEKGISMIKPEDAVKRFDKVKLNTLKTESAARYGMDGMLGNHAQHFYLKELEIIAQELKERAKALDNAHLKHIFGYLQQSDIFLDMNTANITGYERSVNNLSILSDFRRAVWEGSV</sequence>
<protein>
    <submittedName>
        <fullName evidence="4">Alpha-amylase/alpha-mannosidase</fullName>
    </submittedName>
</protein>
<dbReference type="GO" id="GO:0005975">
    <property type="term" value="P:carbohydrate metabolic process"/>
    <property type="evidence" value="ECO:0007669"/>
    <property type="project" value="InterPro"/>
</dbReference>
<dbReference type="InterPro" id="IPR011330">
    <property type="entry name" value="Glyco_hydro/deAcase_b/a-brl"/>
</dbReference>
<name>L0KXD3_METHD</name>
<dbReference type="PANTHER" id="PTHR36306">
    <property type="entry name" value="ALPHA-AMYLASE-RELATED-RELATED"/>
    <property type="match status" value="1"/>
</dbReference>
<dbReference type="OrthoDB" id="64936at2157"/>
<dbReference type="Proteomes" id="UP000010866">
    <property type="component" value="Chromosome"/>
</dbReference>